<dbReference type="EMBL" id="JAFEKC020000011">
    <property type="protein sequence ID" value="KAK0511995.1"/>
    <property type="molecule type" value="Genomic_DNA"/>
</dbReference>
<name>A0AA39V876_9LECA</name>
<dbReference type="Pfam" id="PF24883">
    <property type="entry name" value="NPHP3_N"/>
    <property type="match status" value="1"/>
</dbReference>
<keyword evidence="2" id="KW-0040">ANK repeat</keyword>
<comment type="caution">
    <text evidence="5">The sequence shown here is derived from an EMBL/GenBank/DDBJ whole genome shotgun (WGS) entry which is preliminary data.</text>
</comment>
<dbReference type="Gene3D" id="3.40.50.300">
    <property type="entry name" value="P-loop containing nucleotide triphosphate hydrolases"/>
    <property type="match status" value="1"/>
</dbReference>
<reference evidence="5" key="1">
    <citation type="submission" date="2023-03" db="EMBL/GenBank/DDBJ databases">
        <title>Complete genome of Cladonia borealis.</title>
        <authorList>
            <person name="Park H."/>
        </authorList>
    </citation>
    <scope>NUCLEOTIDE SEQUENCE</scope>
    <source>
        <strain evidence="5">ANT050790</strain>
    </source>
</reference>
<evidence type="ECO:0008006" key="7">
    <source>
        <dbReference type="Google" id="ProtNLM"/>
    </source>
</evidence>
<dbReference type="InterPro" id="IPR056884">
    <property type="entry name" value="NPHP3-like_N"/>
</dbReference>
<evidence type="ECO:0000256" key="1">
    <source>
        <dbReference type="ARBA" id="ARBA00022737"/>
    </source>
</evidence>
<dbReference type="AlphaFoldDB" id="A0AA39V876"/>
<dbReference type="InterPro" id="IPR027417">
    <property type="entry name" value="P-loop_NTPase"/>
</dbReference>
<dbReference type="PANTHER" id="PTHR10039">
    <property type="entry name" value="AMELOGENIN"/>
    <property type="match status" value="1"/>
</dbReference>
<feature type="repeat" description="ANK" evidence="2">
    <location>
        <begin position="718"/>
        <end position="750"/>
    </location>
</feature>
<keyword evidence="6" id="KW-1185">Reference proteome</keyword>
<dbReference type="InterPro" id="IPR036770">
    <property type="entry name" value="Ankyrin_rpt-contain_sf"/>
</dbReference>
<dbReference type="InterPro" id="IPR002110">
    <property type="entry name" value="Ankyrin_rpt"/>
</dbReference>
<dbReference type="Pfam" id="PF22939">
    <property type="entry name" value="WHD_GPIID"/>
    <property type="match status" value="1"/>
</dbReference>
<dbReference type="PROSITE" id="PS50297">
    <property type="entry name" value="ANK_REP_REGION"/>
    <property type="match status" value="2"/>
</dbReference>
<proteinExistence type="predicted"/>
<feature type="domain" description="Nephrocystin 3-like N-terminal" evidence="4">
    <location>
        <begin position="284"/>
        <end position="419"/>
    </location>
</feature>
<dbReference type="InterPro" id="IPR054471">
    <property type="entry name" value="GPIID_WHD"/>
</dbReference>
<organism evidence="5 6">
    <name type="scientific">Cladonia borealis</name>
    <dbReference type="NCBI Taxonomy" id="184061"/>
    <lineage>
        <taxon>Eukaryota</taxon>
        <taxon>Fungi</taxon>
        <taxon>Dikarya</taxon>
        <taxon>Ascomycota</taxon>
        <taxon>Pezizomycotina</taxon>
        <taxon>Lecanoromycetes</taxon>
        <taxon>OSLEUM clade</taxon>
        <taxon>Lecanoromycetidae</taxon>
        <taxon>Lecanorales</taxon>
        <taxon>Lecanorineae</taxon>
        <taxon>Cladoniaceae</taxon>
        <taxon>Cladonia</taxon>
    </lineage>
</organism>
<dbReference type="Pfam" id="PF00023">
    <property type="entry name" value="Ank"/>
    <property type="match status" value="1"/>
</dbReference>
<protein>
    <recommendedName>
        <fullName evidence="7">Ankyrin repeat protein</fullName>
    </recommendedName>
</protein>
<evidence type="ECO:0000313" key="6">
    <source>
        <dbReference type="Proteomes" id="UP001166286"/>
    </source>
</evidence>
<accession>A0AA39V876</accession>
<sequence length="828" mass="92025">MDVSGLVITVLSVSFELASELYSYAQRVRGARRDIQALSNELFGLIGALEHFKLQQERKLEDSPASIKPPQYAEKDPSADFIGQPANVSSILSQTLEFLNELQGTLSKPKGKVQAAVQLLKWPLKEGDMQKHLKRLERVKTYFILSLVTDEADQTRRIVDEIAALRSLIQDTSENQSLEQARRSPPAMSITQLTPTGLKHTHIADWLSPVDPSLTRHRISKARTPGTSSWFISSEDFRNWRDSVAPSSQVLWLNGISTSSLAQAQSTYYTLPPMCLRLVSALAAGAGKSFLTTAAINDLLSVEPGCEDLAYFYCSFSNEQSLHPGTIFGSLLAQICPTPDPVYQELVSMYEDLSKDRVGKPRSLETHVLVDLLIKQAKSRGKLYIIVDGVNESSDPFELLDGLQRILDSTACIRVLLSSINEKGIESSLKEMPNLIEKSILPGDVEHDIGLLVQSTLESHRRLGQLSPDLKEDIASALSSGGQGMFRWVQCQLDLLSRLRTPGAVRKALTSLPPTLDKTYEEILGRIDGEEDRALTKQILEVLAFTLRPLTLSDVCEILQITPGMPRLDESKCLTQPTDILSICGSLLNHDKQLDIVTLAHHSVKSYLVSDLRANVAYFQLNEQEGHRSLALYCLTYLLFDGFSVDLKDPTYAAKSLYPKSNFLSYAVQNWALHVKEAEPPGEPLWNAMKSFLLSGEAGRHNFQNWVRLLIPGSKYAKDTPPLYYAASFGLTAVVQYLLDMGADLEVHGGRVGATPINIAAFRGNLETVKLLFERGADPLARDYDGINALEWARYRHNIGVVRFFEQKGYETPRAGRRYGNITLDQSS</sequence>
<dbReference type="PROSITE" id="PS50088">
    <property type="entry name" value="ANK_REPEAT"/>
    <property type="match status" value="2"/>
</dbReference>
<feature type="repeat" description="ANK" evidence="2">
    <location>
        <begin position="752"/>
        <end position="784"/>
    </location>
</feature>
<dbReference type="Gene3D" id="1.25.40.20">
    <property type="entry name" value="Ankyrin repeat-containing domain"/>
    <property type="match status" value="1"/>
</dbReference>
<dbReference type="Pfam" id="PF13637">
    <property type="entry name" value="Ank_4"/>
    <property type="match status" value="1"/>
</dbReference>
<gene>
    <name evidence="5" type="ORF">JMJ35_005123</name>
</gene>
<keyword evidence="1" id="KW-0677">Repeat</keyword>
<dbReference type="Proteomes" id="UP001166286">
    <property type="component" value="Unassembled WGS sequence"/>
</dbReference>
<feature type="domain" description="GPI inositol-deacylase winged helix" evidence="3">
    <location>
        <begin position="531"/>
        <end position="613"/>
    </location>
</feature>
<evidence type="ECO:0000259" key="3">
    <source>
        <dbReference type="Pfam" id="PF22939"/>
    </source>
</evidence>
<dbReference type="SMART" id="SM00248">
    <property type="entry name" value="ANK"/>
    <property type="match status" value="3"/>
</dbReference>
<dbReference type="SUPFAM" id="SSF48403">
    <property type="entry name" value="Ankyrin repeat"/>
    <property type="match status" value="1"/>
</dbReference>
<evidence type="ECO:0000259" key="4">
    <source>
        <dbReference type="Pfam" id="PF24883"/>
    </source>
</evidence>
<dbReference type="PANTHER" id="PTHR10039:SF16">
    <property type="entry name" value="GPI INOSITOL-DEACYLASE"/>
    <property type="match status" value="1"/>
</dbReference>
<evidence type="ECO:0000256" key="2">
    <source>
        <dbReference type="PROSITE-ProRule" id="PRU00023"/>
    </source>
</evidence>
<evidence type="ECO:0000313" key="5">
    <source>
        <dbReference type="EMBL" id="KAK0511995.1"/>
    </source>
</evidence>